<protein>
    <submittedName>
        <fullName evidence="2">Cytochrome c oxidase subunit 2A</fullName>
    </submittedName>
</protein>
<dbReference type="RefSeq" id="WP_119113464.1">
    <property type="nucleotide sequence ID" value="NZ_CBCSEO010000010.1"/>
</dbReference>
<comment type="caution">
    <text evidence="2">The sequence shown here is derived from an EMBL/GenBank/DDBJ whole genome shotgun (WGS) entry which is preliminary data.</text>
</comment>
<dbReference type="AlphaFoldDB" id="A0A398B926"/>
<evidence type="ECO:0000313" key="2">
    <source>
        <dbReference type="EMBL" id="RID84196.1"/>
    </source>
</evidence>
<organism evidence="2 3">
    <name type="scientific">Mesobacillus zeae</name>
    <dbReference type="NCBI Taxonomy" id="1917180"/>
    <lineage>
        <taxon>Bacteria</taxon>
        <taxon>Bacillati</taxon>
        <taxon>Bacillota</taxon>
        <taxon>Bacilli</taxon>
        <taxon>Bacillales</taxon>
        <taxon>Bacillaceae</taxon>
        <taxon>Mesobacillus</taxon>
    </lineage>
</organism>
<dbReference type="Proteomes" id="UP000265816">
    <property type="component" value="Unassembled WGS sequence"/>
</dbReference>
<feature type="transmembrane region" description="Helical" evidence="1">
    <location>
        <begin position="24"/>
        <end position="45"/>
    </location>
</feature>
<name>A0A398B926_9BACI</name>
<reference evidence="2 3" key="1">
    <citation type="submission" date="2018-08" db="EMBL/GenBank/DDBJ databases">
        <title>Bacillus jemisoniae sp. nov., Bacillus chryseoplanitiae sp. nov., Bacillus resnikiae sp. nov., and Bacillus frankliniae sp. nov., isolated from Viking spacecraft and associated surfaces.</title>
        <authorList>
            <person name="Seuylemezian A."/>
            <person name="Vaishampayan P."/>
        </authorList>
    </citation>
    <scope>NUCLEOTIDE SEQUENCE [LARGE SCALE GENOMIC DNA]</scope>
    <source>
        <strain evidence="2 3">JJ-247</strain>
    </source>
</reference>
<sequence>MAQPGLQKKTSTKTEDTSSLKGTLISVFLVGLFLIITWVGVFYLFMDRF</sequence>
<dbReference type="EMBL" id="QWVT01000023">
    <property type="protein sequence ID" value="RID84196.1"/>
    <property type="molecule type" value="Genomic_DNA"/>
</dbReference>
<keyword evidence="3" id="KW-1185">Reference proteome</keyword>
<keyword evidence="1" id="KW-1133">Transmembrane helix</keyword>
<keyword evidence="1" id="KW-0812">Transmembrane</keyword>
<keyword evidence="1" id="KW-0472">Membrane</keyword>
<proteinExistence type="predicted"/>
<evidence type="ECO:0000256" key="1">
    <source>
        <dbReference type="SAM" id="Phobius"/>
    </source>
</evidence>
<evidence type="ECO:0000313" key="3">
    <source>
        <dbReference type="Proteomes" id="UP000265816"/>
    </source>
</evidence>
<accession>A0A398B926</accession>
<gene>
    <name evidence="2" type="ORF">D1970_13850</name>
</gene>